<dbReference type="Proteomes" id="UP000295781">
    <property type="component" value="Chromosome"/>
</dbReference>
<evidence type="ECO:0000256" key="1">
    <source>
        <dbReference type="ARBA" id="ARBA00023049"/>
    </source>
</evidence>
<dbReference type="InterPro" id="IPR001405">
    <property type="entry name" value="UPF0758"/>
</dbReference>
<sequence>MRPMSRAPVDAPAETAAELPTATDAALLEMVLGLPGVGPRILGTAALPSLDRLSPAALAERTRIALGDATRLAAAFELGRRTHAARARRGALLTDAARVARYFGPRLASLIHEELWSAALDTHGRVREARLLARGIDDGLYVGAATVLRTALDMAALSFVLAHNHPSGDPTPTPEDEEMTLALRHLASELNVPLEAHVIVTPSGRYAAVHE</sequence>
<reference evidence="3 4" key="1">
    <citation type="submission" date="2015-09" db="EMBL/GenBank/DDBJ databases">
        <title>Sorangium comparison.</title>
        <authorList>
            <person name="Zaburannyi N."/>
            <person name="Bunk B."/>
            <person name="Overmann J."/>
            <person name="Mueller R."/>
        </authorList>
    </citation>
    <scope>NUCLEOTIDE SEQUENCE [LARGE SCALE GENOMIC DNA]</scope>
    <source>
        <strain evidence="3 4">So ceGT47</strain>
    </source>
</reference>
<keyword evidence="1" id="KW-0645">Protease</keyword>
<dbReference type="PANTHER" id="PTHR30471">
    <property type="entry name" value="DNA REPAIR PROTEIN RADC"/>
    <property type="match status" value="1"/>
</dbReference>
<keyword evidence="1" id="KW-0482">Metalloprotease</keyword>
<name>A0A4P2Q3X6_SORCE</name>
<evidence type="ECO:0000313" key="3">
    <source>
        <dbReference type="EMBL" id="AUX24054.1"/>
    </source>
</evidence>
<dbReference type="Pfam" id="PF04002">
    <property type="entry name" value="RadC"/>
    <property type="match status" value="1"/>
</dbReference>
<gene>
    <name evidence="3" type="ORF">SOCEGT47_045870</name>
</gene>
<keyword evidence="1" id="KW-0378">Hydrolase</keyword>
<dbReference type="InterPro" id="IPR025657">
    <property type="entry name" value="RadC_JAB"/>
</dbReference>
<protein>
    <submittedName>
        <fullName evidence="3">DNA repair protein</fullName>
    </submittedName>
</protein>
<evidence type="ECO:0000259" key="2">
    <source>
        <dbReference type="Pfam" id="PF04002"/>
    </source>
</evidence>
<dbReference type="OrthoDB" id="9804482at2"/>
<dbReference type="Gene3D" id="3.40.140.10">
    <property type="entry name" value="Cytidine Deaminase, domain 2"/>
    <property type="match status" value="1"/>
</dbReference>
<feature type="domain" description="RadC-like JAB" evidence="2">
    <location>
        <begin position="94"/>
        <end position="207"/>
    </location>
</feature>
<dbReference type="InterPro" id="IPR020891">
    <property type="entry name" value="UPF0758_CS"/>
</dbReference>
<dbReference type="PANTHER" id="PTHR30471:SF3">
    <property type="entry name" value="UPF0758 PROTEIN YEES-RELATED"/>
    <property type="match status" value="1"/>
</dbReference>
<organism evidence="3 4">
    <name type="scientific">Sorangium cellulosum</name>
    <name type="common">Polyangium cellulosum</name>
    <dbReference type="NCBI Taxonomy" id="56"/>
    <lineage>
        <taxon>Bacteria</taxon>
        <taxon>Pseudomonadati</taxon>
        <taxon>Myxococcota</taxon>
        <taxon>Polyangia</taxon>
        <taxon>Polyangiales</taxon>
        <taxon>Polyangiaceae</taxon>
        <taxon>Sorangium</taxon>
    </lineage>
</organism>
<proteinExistence type="predicted"/>
<evidence type="ECO:0000313" key="4">
    <source>
        <dbReference type="Proteomes" id="UP000295781"/>
    </source>
</evidence>
<dbReference type="GO" id="GO:0008237">
    <property type="term" value="F:metallopeptidase activity"/>
    <property type="evidence" value="ECO:0007669"/>
    <property type="project" value="UniProtKB-KW"/>
</dbReference>
<dbReference type="AlphaFoldDB" id="A0A4P2Q3X6"/>
<dbReference type="EMBL" id="CP012670">
    <property type="protein sequence ID" value="AUX24054.1"/>
    <property type="molecule type" value="Genomic_DNA"/>
</dbReference>
<dbReference type="PROSITE" id="PS01302">
    <property type="entry name" value="UPF0758"/>
    <property type="match status" value="1"/>
</dbReference>
<accession>A0A4P2Q3X6</accession>